<feature type="compositionally biased region" description="Basic and acidic residues" evidence="7">
    <location>
        <begin position="604"/>
        <end position="625"/>
    </location>
</feature>
<gene>
    <name evidence="9" type="ORF">BESB_037500</name>
</gene>
<evidence type="ECO:0000256" key="6">
    <source>
        <dbReference type="ARBA" id="ARBA00023187"/>
    </source>
</evidence>
<feature type="region of interest" description="Disordered" evidence="7">
    <location>
        <begin position="1"/>
        <end position="34"/>
    </location>
</feature>
<proteinExistence type="predicted"/>
<evidence type="ECO:0000256" key="7">
    <source>
        <dbReference type="SAM" id="MobiDB-lite"/>
    </source>
</evidence>
<feature type="compositionally biased region" description="Acidic residues" evidence="7">
    <location>
        <begin position="440"/>
        <end position="450"/>
    </location>
</feature>
<evidence type="ECO:0000313" key="9">
    <source>
        <dbReference type="EMBL" id="PFH37292.1"/>
    </source>
</evidence>
<dbReference type="STRING" id="94643.A0A2A9MNM2"/>
<feature type="region of interest" description="Disordered" evidence="7">
    <location>
        <begin position="701"/>
        <end position="812"/>
    </location>
</feature>
<dbReference type="PROSITE" id="PS50128">
    <property type="entry name" value="SURP"/>
    <property type="match status" value="1"/>
</dbReference>
<keyword evidence="4" id="KW-0805">Transcription regulation</keyword>
<dbReference type="AlphaFoldDB" id="A0A2A9MNM2"/>
<keyword evidence="1" id="KW-0507">mRNA processing</keyword>
<feature type="compositionally biased region" description="Basic and acidic residues" evidence="7">
    <location>
        <begin position="149"/>
        <end position="166"/>
    </location>
</feature>
<dbReference type="GeneID" id="40308731"/>
<feature type="compositionally biased region" description="Acidic residues" evidence="7">
    <location>
        <begin position="801"/>
        <end position="812"/>
    </location>
</feature>
<name>A0A2A9MNM2_BESBE</name>
<feature type="region of interest" description="Disordered" evidence="7">
    <location>
        <begin position="143"/>
        <end position="493"/>
    </location>
</feature>
<feature type="compositionally biased region" description="Acidic residues" evidence="7">
    <location>
        <begin position="752"/>
        <end position="770"/>
    </location>
</feature>
<protein>
    <recommendedName>
        <fullName evidence="8">SURP motif domain-containing protein</fullName>
    </recommendedName>
</protein>
<dbReference type="PANTHER" id="PTHR13161">
    <property type="entry name" value="SPLICING FACTOR SUPPRESSOR OF WHITE APRICOT"/>
    <property type="match status" value="1"/>
</dbReference>
<sequence>MSRLHSSRAAGSSACRGGAVQSRSKDGRCSGDNSRTSGGIVCVGAACKYFCSEEEWAGMHKRLIPLNGDDENLVDRYDVRLLLNDPEALNKKKKTYSSDRVREILGETPALDRERYRDLPSSNLFEDEVLERLRDDRGKYGEAWTPTRELQRLREQTARETRDRRAGGGGGGTGGAGFDDASVNAGLGDMSAVPPPAALDAPVDACGRGDAWRGSPREAAENSSEGASERDAESGSERDDDAGGERDAAGDSRSSRAADSDEEGAGRARSRARQRPRGESASEDDAEDRERPRRKTERESARGAEERGTLWRAAEEEETAREERRAARVQRRGGQGRDAGDEGDGSDEGDAGGNSRASPPASRAGERPRGRQNGGKRERGGDGVAQANREDQAQPRECRHPFQKEPEGKRRRAAGEDAREFRGEDRRAAARKARRAEAASSEEEGEESVDPDTPRERMDGGGRPRRAQSPSPPTAEASPRAQVHAERKEGPGEEDCFVPPFWLPRDKIPHLPRTLKEHLVIECTAHFVRTEGSRMEFRLKLDPAASAQLRFLHVDHPLHPYYAYLRQTGEALLLHAPSLLPPKLLFFSKLVYTHLPAWAAAAKEDPLEPRHDGATADAQADREEITDVSPAGAAMRKAKREGGARVGEDARPREEKEDEEERPSRDAAEGRWVEGASAAQGEGAQAARVCLVDAGGQGKAKARVKTEEQGGAEKSQSPSDVKASRDTGHSLLLQAKNEEDEGGVSLLMSYGSDDEGDAADEDVPEGDIVAEDGAAPSSPSAASPTWAAKAAKEETAAAAPPDEEDEDEDNELDAVWQSGKKLRVAFALESRKVKPRGGTPARAGCAPGVLKIISKRRVAPRGASESAAPEWAVDERDPDAVVAALDELPELPWAKPNDKLKLTDVSALIIHQIGCWLLVSGEETMVDFALQMTSEDSRFFFLDRTQIAFCYFRYVLRSVLRAKKEGRPTAKAPAQLTWHPVTRAFLARLRFEHHLSQKKVQTTAEGASHADGDEVLTESSINEHAAAAAAASSALAAEAAAIEERRTAEALALRDMLAGAAGAGFRGLETQWAPEGSVVCTPGGAPQTLAPDTQNSTNPVTVAEVESAAESTTESLNSASAQSYLSDCNGDDAQASLAARDSQAAAATPASQSAPSPSASGAWAVEPRGDQGAPAAAEVPEGCTSPVEDPAALVARAVADPSYVPTAVSLLTTDMYAAGAAGDAPRYAILYAAYCQLCTYVKAAAMPSSVSTAGS</sequence>
<evidence type="ECO:0000256" key="2">
    <source>
        <dbReference type="ARBA" id="ARBA00022737"/>
    </source>
</evidence>
<dbReference type="RefSeq" id="XP_029221301.1">
    <property type="nucleotide sequence ID" value="XM_029362336.1"/>
</dbReference>
<feature type="compositionally biased region" description="Low complexity" evidence="7">
    <location>
        <begin position="774"/>
        <end position="789"/>
    </location>
</feature>
<feature type="region of interest" description="Disordered" evidence="7">
    <location>
        <begin position="1135"/>
        <end position="1184"/>
    </location>
</feature>
<keyword evidence="6" id="KW-0508">mRNA splicing</keyword>
<dbReference type="InterPro" id="IPR040397">
    <property type="entry name" value="SWAP"/>
</dbReference>
<dbReference type="OrthoDB" id="331776at2759"/>
<evidence type="ECO:0000256" key="5">
    <source>
        <dbReference type="ARBA" id="ARBA00023163"/>
    </source>
</evidence>
<feature type="region of interest" description="Disordered" evidence="7">
    <location>
        <begin position="1077"/>
        <end position="1099"/>
    </location>
</feature>
<feature type="compositionally biased region" description="Basic and acidic residues" evidence="7">
    <location>
        <begin position="227"/>
        <end position="259"/>
    </location>
</feature>
<dbReference type="KEGG" id="bbes:BESB_037500"/>
<organism evidence="9 10">
    <name type="scientific">Besnoitia besnoiti</name>
    <name type="common">Apicomplexan protozoan</name>
    <dbReference type="NCBI Taxonomy" id="94643"/>
    <lineage>
        <taxon>Eukaryota</taxon>
        <taxon>Sar</taxon>
        <taxon>Alveolata</taxon>
        <taxon>Apicomplexa</taxon>
        <taxon>Conoidasida</taxon>
        <taxon>Coccidia</taxon>
        <taxon>Eucoccidiorida</taxon>
        <taxon>Eimeriorina</taxon>
        <taxon>Sarcocystidae</taxon>
        <taxon>Besnoitia</taxon>
    </lineage>
</organism>
<dbReference type="PANTHER" id="PTHR13161:SF15">
    <property type="entry name" value="SPLICING FACTOR, SUPPRESSOR OF WHITE-APRICOT HOMOLOG"/>
    <property type="match status" value="1"/>
</dbReference>
<dbReference type="GO" id="GO:0003723">
    <property type="term" value="F:RNA binding"/>
    <property type="evidence" value="ECO:0007669"/>
    <property type="project" value="UniProtKB-KW"/>
</dbReference>
<dbReference type="InterPro" id="IPR019147">
    <property type="entry name" value="SWAP_N_domain"/>
</dbReference>
<feature type="compositionally biased region" description="Basic and acidic residues" evidence="7">
    <location>
        <begin position="388"/>
        <end position="428"/>
    </location>
</feature>
<dbReference type="Pfam" id="PF01805">
    <property type="entry name" value="Surp"/>
    <property type="match status" value="1"/>
</dbReference>
<keyword evidence="5" id="KW-0804">Transcription</keyword>
<dbReference type="Gene3D" id="1.10.10.790">
    <property type="entry name" value="Surp module"/>
    <property type="match status" value="1"/>
</dbReference>
<accession>A0A2A9MNM2</accession>
<evidence type="ECO:0000313" key="10">
    <source>
        <dbReference type="Proteomes" id="UP000224006"/>
    </source>
</evidence>
<feature type="compositionally biased region" description="Low complexity" evidence="7">
    <location>
        <begin position="7"/>
        <end position="19"/>
    </location>
</feature>
<feature type="compositionally biased region" description="Low complexity" evidence="7">
    <location>
        <begin position="674"/>
        <end position="683"/>
    </location>
</feature>
<dbReference type="Pfam" id="PF09750">
    <property type="entry name" value="DRY_EERY"/>
    <property type="match status" value="1"/>
</dbReference>
<feature type="region of interest" description="Disordered" evidence="7">
    <location>
        <begin position="604"/>
        <end position="683"/>
    </location>
</feature>
<feature type="compositionally biased region" description="Basic and acidic residues" evidence="7">
    <location>
        <begin position="364"/>
        <end position="381"/>
    </location>
</feature>
<feature type="domain" description="SURP motif" evidence="8">
    <location>
        <begin position="520"/>
        <end position="562"/>
    </location>
</feature>
<evidence type="ECO:0000256" key="4">
    <source>
        <dbReference type="ARBA" id="ARBA00023015"/>
    </source>
</evidence>
<feature type="compositionally biased region" description="Low complexity" evidence="7">
    <location>
        <begin position="1135"/>
        <end position="1164"/>
    </location>
</feature>
<dbReference type="EMBL" id="NWUJ01000002">
    <property type="protein sequence ID" value="PFH37292.1"/>
    <property type="molecule type" value="Genomic_DNA"/>
</dbReference>
<dbReference type="InterPro" id="IPR035967">
    <property type="entry name" value="SWAP/Surp_sf"/>
</dbReference>
<dbReference type="InterPro" id="IPR000061">
    <property type="entry name" value="Surp"/>
</dbReference>
<feature type="compositionally biased region" description="Acidic residues" evidence="7">
    <location>
        <begin position="341"/>
        <end position="350"/>
    </location>
</feature>
<dbReference type="VEuPathDB" id="ToxoDB:BESB_037500"/>
<keyword evidence="2" id="KW-0677">Repeat</keyword>
<reference evidence="9 10" key="1">
    <citation type="submission" date="2017-09" db="EMBL/GenBank/DDBJ databases">
        <title>Genome sequencing of Besnoitia besnoiti strain Bb-Ger1.</title>
        <authorList>
            <person name="Schares G."/>
            <person name="Venepally P."/>
            <person name="Lorenzi H.A."/>
        </authorList>
    </citation>
    <scope>NUCLEOTIDE SEQUENCE [LARGE SCALE GENOMIC DNA]</scope>
    <source>
        <strain evidence="9 10">Bb-Ger1</strain>
    </source>
</reference>
<dbReference type="Proteomes" id="UP000224006">
    <property type="component" value="Chromosome II"/>
</dbReference>
<dbReference type="SMART" id="SM01141">
    <property type="entry name" value="DRY_EERY"/>
    <property type="match status" value="1"/>
</dbReference>
<feature type="compositionally biased region" description="Basic and acidic residues" evidence="7">
    <location>
        <begin position="640"/>
        <end position="655"/>
    </location>
</feature>
<feature type="compositionally biased region" description="Polar residues" evidence="7">
    <location>
        <begin position="1090"/>
        <end position="1099"/>
    </location>
</feature>
<dbReference type="SUPFAM" id="SSF109905">
    <property type="entry name" value="Surp module (SWAP domain)"/>
    <property type="match status" value="1"/>
</dbReference>
<keyword evidence="3" id="KW-0694">RNA-binding</keyword>
<feature type="compositionally biased region" description="Basic and acidic residues" evidence="7">
    <location>
        <begin position="662"/>
        <end position="672"/>
    </location>
</feature>
<evidence type="ECO:0000256" key="1">
    <source>
        <dbReference type="ARBA" id="ARBA00022664"/>
    </source>
</evidence>
<dbReference type="GO" id="GO:0000395">
    <property type="term" value="P:mRNA 5'-splice site recognition"/>
    <property type="evidence" value="ECO:0007669"/>
    <property type="project" value="TreeGrafter"/>
</dbReference>
<comment type="caution">
    <text evidence="9">The sequence shown here is derived from an EMBL/GenBank/DDBJ whole genome shotgun (WGS) entry which is preliminary data.</text>
</comment>
<evidence type="ECO:0000256" key="3">
    <source>
        <dbReference type="ARBA" id="ARBA00022884"/>
    </source>
</evidence>
<feature type="compositionally biased region" description="Basic and acidic residues" evidence="7">
    <location>
        <begin position="452"/>
        <end position="462"/>
    </location>
</feature>
<feature type="compositionally biased region" description="Basic and acidic residues" evidence="7">
    <location>
        <begin position="288"/>
        <end position="309"/>
    </location>
</feature>
<feature type="compositionally biased region" description="Gly residues" evidence="7">
    <location>
        <begin position="167"/>
        <end position="177"/>
    </location>
</feature>
<evidence type="ECO:0000259" key="8">
    <source>
        <dbReference type="PROSITE" id="PS50128"/>
    </source>
</evidence>
<keyword evidence="10" id="KW-1185">Reference proteome</keyword>